<dbReference type="GO" id="GO:0098609">
    <property type="term" value="P:cell-cell adhesion"/>
    <property type="evidence" value="ECO:0007669"/>
    <property type="project" value="TreeGrafter"/>
</dbReference>
<dbReference type="InterPro" id="IPR007110">
    <property type="entry name" value="Ig-like_dom"/>
</dbReference>
<dbReference type="InterPro" id="IPR036179">
    <property type="entry name" value="Ig-like_dom_sf"/>
</dbReference>
<comment type="subcellular location">
    <subcellularLocation>
        <location evidence="1">Membrane</location>
        <topology evidence="1">Single-pass type I membrane protein</topology>
    </subcellularLocation>
</comment>
<organism evidence="7 8">
    <name type="scientific">Acropora cervicornis</name>
    <name type="common">Staghorn coral</name>
    <dbReference type="NCBI Taxonomy" id="6130"/>
    <lineage>
        <taxon>Eukaryota</taxon>
        <taxon>Metazoa</taxon>
        <taxon>Cnidaria</taxon>
        <taxon>Anthozoa</taxon>
        <taxon>Hexacorallia</taxon>
        <taxon>Scleractinia</taxon>
        <taxon>Astrocoeniina</taxon>
        <taxon>Acroporidae</taxon>
        <taxon>Acropora</taxon>
    </lineage>
</organism>
<dbReference type="InterPro" id="IPR003599">
    <property type="entry name" value="Ig_sub"/>
</dbReference>
<dbReference type="Proteomes" id="UP001249851">
    <property type="component" value="Unassembled WGS sequence"/>
</dbReference>
<evidence type="ECO:0000256" key="2">
    <source>
        <dbReference type="ARBA" id="ARBA00023136"/>
    </source>
</evidence>
<dbReference type="AlphaFoldDB" id="A0AAD9QPE5"/>
<dbReference type="InterPro" id="IPR003598">
    <property type="entry name" value="Ig_sub2"/>
</dbReference>
<keyword evidence="4" id="KW-0325">Glycoprotein</keyword>
<dbReference type="Pfam" id="PF13927">
    <property type="entry name" value="Ig_3"/>
    <property type="match status" value="1"/>
</dbReference>
<accession>A0AAD9QPE5</accession>
<dbReference type="PANTHER" id="PTHR11640">
    <property type="entry name" value="NEPHRIN"/>
    <property type="match status" value="1"/>
</dbReference>
<name>A0AAD9QPE5_ACRCE</name>
<evidence type="ECO:0000259" key="6">
    <source>
        <dbReference type="PROSITE" id="PS50835"/>
    </source>
</evidence>
<reference evidence="7" key="1">
    <citation type="journal article" date="2023" name="G3 (Bethesda)">
        <title>Whole genome assembly and annotation of the endangered Caribbean coral Acropora cervicornis.</title>
        <authorList>
            <person name="Selwyn J.D."/>
            <person name="Vollmer S.V."/>
        </authorList>
    </citation>
    <scope>NUCLEOTIDE SEQUENCE</scope>
    <source>
        <strain evidence="7">K2</strain>
    </source>
</reference>
<sequence length="245" mass="27647">MTSSPFSYNVRKIPFLSFKGFQSRFISIPPKPTISHSGDNVTFTWRYRLSQTDRSHLKWLVFGEWKNGDISTPLMTVLKNGSHVTNSRRVKWNGNKNAASFNLLSVTTEDDQLYGCKIDFGAFSVLDSVRLHVIAPPRIKKSESHKLKQVQVSLGESVAMRCDVTGYPIPLIFWTRDGKTVQNATKNGALTINQAQEQMTGIYTCVAQNEVGVDTYDLLLLVTSCKHQNIGVRYHLRGESNLYLL</sequence>
<dbReference type="PROSITE" id="PS50835">
    <property type="entry name" value="IG_LIKE"/>
    <property type="match status" value="1"/>
</dbReference>
<evidence type="ECO:0000256" key="5">
    <source>
        <dbReference type="ARBA" id="ARBA00023319"/>
    </source>
</evidence>
<dbReference type="GO" id="GO:0005911">
    <property type="term" value="C:cell-cell junction"/>
    <property type="evidence" value="ECO:0007669"/>
    <property type="project" value="TreeGrafter"/>
</dbReference>
<dbReference type="InterPro" id="IPR013783">
    <property type="entry name" value="Ig-like_fold"/>
</dbReference>
<dbReference type="EMBL" id="JARQWQ010000021">
    <property type="protein sequence ID" value="KAK2564879.1"/>
    <property type="molecule type" value="Genomic_DNA"/>
</dbReference>
<evidence type="ECO:0000313" key="8">
    <source>
        <dbReference type="Proteomes" id="UP001249851"/>
    </source>
</evidence>
<keyword evidence="2" id="KW-0472">Membrane</keyword>
<dbReference type="SUPFAM" id="SSF48726">
    <property type="entry name" value="Immunoglobulin"/>
    <property type="match status" value="2"/>
</dbReference>
<dbReference type="GO" id="GO:0050839">
    <property type="term" value="F:cell adhesion molecule binding"/>
    <property type="evidence" value="ECO:0007669"/>
    <property type="project" value="TreeGrafter"/>
</dbReference>
<reference evidence="7" key="2">
    <citation type="journal article" date="2023" name="Science">
        <title>Genomic signatures of disease resistance in endangered staghorn corals.</title>
        <authorList>
            <person name="Vollmer S.V."/>
            <person name="Selwyn J.D."/>
            <person name="Despard B.A."/>
            <person name="Roesel C.L."/>
        </authorList>
    </citation>
    <scope>NUCLEOTIDE SEQUENCE</scope>
    <source>
        <strain evidence="7">K2</strain>
    </source>
</reference>
<proteinExistence type="predicted"/>
<gene>
    <name evidence="7" type="ORF">P5673_011580</name>
</gene>
<keyword evidence="8" id="KW-1185">Reference proteome</keyword>
<dbReference type="SMART" id="SM00409">
    <property type="entry name" value="IG"/>
    <property type="match status" value="2"/>
</dbReference>
<evidence type="ECO:0000256" key="1">
    <source>
        <dbReference type="ARBA" id="ARBA00004479"/>
    </source>
</evidence>
<evidence type="ECO:0000256" key="4">
    <source>
        <dbReference type="ARBA" id="ARBA00023180"/>
    </source>
</evidence>
<protein>
    <submittedName>
        <fullName evidence="7">Hemicentin-1</fullName>
    </submittedName>
</protein>
<keyword evidence="3" id="KW-1015">Disulfide bond</keyword>
<dbReference type="InterPro" id="IPR051275">
    <property type="entry name" value="Cell_adhesion_signaling"/>
</dbReference>
<comment type="caution">
    <text evidence="7">The sequence shown here is derived from an EMBL/GenBank/DDBJ whole genome shotgun (WGS) entry which is preliminary data.</text>
</comment>
<dbReference type="SMART" id="SM00408">
    <property type="entry name" value="IGc2"/>
    <property type="match status" value="1"/>
</dbReference>
<keyword evidence="5" id="KW-0393">Immunoglobulin domain</keyword>
<feature type="domain" description="Ig-like" evidence="6">
    <location>
        <begin position="137"/>
        <end position="223"/>
    </location>
</feature>
<dbReference type="GO" id="GO:0005886">
    <property type="term" value="C:plasma membrane"/>
    <property type="evidence" value="ECO:0007669"/>
    <property type="project" value="TreeGrafter"/>
</dbReference>
<evidence type="ECO:0000256" key="3">
    <source>
        <dbReference type="ARBA" id="ARBA00023157"/>
    </source>
</evidence>
<dbReference type="Gene3D" id="2.60.40.10">
    <property type="entry name" value="Immunoglobulins"/>
    <property type="match status" value="2"/>
</dbReference>
<dbReference type="PANTHER" id="PTHR11640:SF31">
    <property type="entry name" value="IRREGULAR CHIASM C-ROUGHEST PROTEIN-RELATED"/>
    <property type="match status" value="1"/>
</dbReference>
<evidence type="ECO:0000313" key="7">
    <source>
        <dbReference type="EMBL" id="KAK2564879.1"/>
    </source>
</evidence>
<dbReference type="FunFam" id="2.60.40.10:FF:000032">
    <property type="entry name" value="palladin isoform X1"/>
    <property type="match status" value="1"/>
</dbReference>